<evidence type="ECO:0000256" key="1">
    <source>
        <dbReference type="SAM" id="MobiDB-lite"/>
    </source>
</evidence>
<dbReference type="AlphaFoldDB" id="A0A6J7CHY4"/>
<sequence length="444" mass="48806">MIADEQLRDVLEFALAAAQEMGRLKMREAVPRPLQPLLKFKRLNRAGLAAVRRVIEEDEAFREALHQGLVAGQEREDGEGADAVAILWLGRPEGWEDEIAKVLAAEAEQKRVDRLAIEERSASKRLEAADKHVERLRAELADAQAALVSERSRHTAAEQRSDLAERARAAVERQLEEARSETRRAKQQAEAAHDETSNQRLAAGGEAASRQHLEAENERLALRLEEALRARVEAEAIGQHVPRAAQRVDPALPVATEALRDAVKELSAATMLVNSAISELTAREAERGTRQRPARRAQRVPVPIPGGRYGDDAEVVRFLAGVPNVIVIVDGYNVAKTGWPDVELAMQRDRLLEALENLVRRAGTRIRVVFDGAEVVGWTTARRLVNVQFSEAGVIADDTIRDIVSALPDEQPIVVVSSDRELVASVRLLGANTVGSAPFLVAIR</sequence>
<protein>
    <submittedName>
        <fullName evidence="4">Unannotated protein</fullName>
    </submittedName>
</protein>
<reference evidence="4" key="1">
    <citation type="submission" date="2020-05" db="EMBL/GenBank/DDBJ databases">
        <authorList>
            <person name="Chiriac C."/>
            <person name="Salcher M."/>
            <person name="Ghai R."/>
            <person name="Kavagutti S V."/>
        </authorList>
    </citation>
    <scope>NUCLEOTIDE SEQUENCE</scope>
</reference>
<evidence type="ECO:0000313" key="4">
    <source>
        <dbReference type="EMBL" id="CAB4857440.1"/>
    </source>
</evidence>
<organism evidence="4">
    <name type="scientific">freshwater metagenome</name>
    <dbReference type="NCBI Taxonomy" id="449393"/>
    <lineage>
        <taxon>unclassified sequences</taxon>
        <taxon>metagenomes</taxon>
        <taxon>ecological metagenomes</taxon>
    </lineage>
</organism>
<dbReference type="PANTHER" id="PTHR34547">
    <property type="entry name" value="YACP-LIKE NYN DOMAIN PROTEIN"/>
    <property type="match status" value="1"/>
</dbReference>
<gene>
    <name evidence="2" type="ORF">UFOPK2602_00763</name>
    <name evidence="3" type="ORF">UFOPK2806_01087</name>
    <name evidence="4" type="ORF">UFOPK3417_00029</name>
    <name evidence="5" type="ORF">UFOPK4306_00507</name>
</gene>
<dbReference type="EMBL" id="CAEZYY010000011">
    <property type="protein sequence ID" value="CAB4752266.1"/>
    <property type="molecule type" value="Genomic_DNA"/>
</dbReference>
<proteinExistence type="predicted"/>
<evidence type="ECO:0000313" key="2">
    <source>
        <dbReference type="EMBL" id="CAB4704235.1"/>
    </source>
</evidence>
<evidence type="ECO:0000313" key="3">
    <source>
        <dbReference type="EMBL" id="CAB4752266.1"/>
    </source>
</evidence>
<feature type="region of interest" description="Disordered" evidence="1">
    <location>
        <begin position="283"/>
        <end position="303"/>
    </location>
</feature>
<dbReference type="InterPro" id="IPR010298">
    <property type="entry name" value="YacP-like"/>
</dbReference>
<feature type="compositionally biased region" description="Basic and acidic residues" evidence="1">
    <location>
        <begin position="150"/>
        <end position="184"/>
    </location>
</feature>
<dbReference type="EMBL" id="CAFBQP010000013">
    <property type="protein sequence ID" value="CAB5056045.1"/>
    <property type="molecule type" value="Genomic_DNA"/>
</dbReference>
<dbReference type="PANTHER" id="PTHR34547:SF1">
    <property type="entry name" value="YACP-LIKE NYN DOMAIN PROTEIN"/>
    <property type="match status" value="1"/>
</dbReference>
<feature type="region of interest" description="Disordered" evidence="1">
    <location>
        <begin position="148"/>
        <end position="212"/>
    </location>
</feature>
<name>A0A6J7CHY4_9ZZZZ</name>
<accession>A0A6J7CHY4</accession>
<dbReference type="EMBL" id="CAEZXX010000040">
    <property type="protein sequence ID" value="CAB4704235.1"/>
    <property type="molecule type" value="Genomic_DNA"/>
</dbReference>
<dbReference type="EMBL" id="CAFBLR010000001">
    <property type="protein sequence ID" value="CAB4857440.1"/>
    <property type="molecule type" value="Genomic_DNA"/>
</dbReference>
<evidence type="ECO:0000313" key="5">
    <source>
        <dbReference type="EMBL" id="CAB5056045.1"/>
    </source>
</evidence>
<dbReference type="Pfam" id="PF05991">
    <property type="entry name" value="NYN_YacP"/>
    <property type="match status" value="1"/>
</dbReference>